<evidence type="ECO:0000259" key="3">
    <source>
        <dbReference type="PROSITE" id="PS50102"/>
    </source>
</evidence>
<dbReference type="Gene3D" id="3.30.70.330">
    <property type="match status" value="1"/>
</dbReference>
<keyword evidence="5" id="KW-1185">Reference proteome</keyword>
<dbReference type="InterPro" id="IPR012677">
    <property type="entry name" value="Nucleotide-bd_a/b_plait_sf"/>
</dbReference>
<dbReference type="PANTHER" id="PTHR48027">
    <property type="entry name" value="HETEROGENEOUS NUCLEAR RIBONUCLEOPROTEIN 87F-RELATED"/>
    <property type="match status" value="1"/>
</dbReference>
<evidence type="ECO:0000256" key="1">
    <source>
        <dbReference type="ARBA" id="ARBA00022737"/>
    </source>
</evidence>
<dbReference type="PROSITE" id="PS50102">
    <property type="entry name" value="RRM"/>
    <property type="match status" value="1"/>
</dbReference>
<sequence length="116" mass="12126">MSSKIYVGNLPYSVTDTSLKSNFAEFGGVTSAKVMMDRDTGESKGFGFVEMASPEAAQSAISALNGVSVEGRRIVVSLARPREERAAPGAYSATGYRASNRPDVGYGNGGFGGGRY</sequence>
<evidence type="ECO:0000313" key="4">
    <source>
        <dbReference type="EMBL" id="OWR00667.1"/>
    </source>
</evidence>
<evidence type="ECO:0000256" key="2">
    <source>
        <dbReference type="ARBA" id="ARBA00022884"/>
    </source>
</evidence>
<dbReference type="CDD" id="cd21608">
    <property type="entry name" value="RRM2_NsCP33_like"/>
    <property type="match status" value="1"/>
</dbReference>
<dbReference type="InterPro" id="IPR048289">
    <property type="entry name" value="RRM2_NsCP33-like"/>
</dbReference>
<dbReference type="GO" id="GO:0009967">
    <property type="term" value="P:positive regulation of signal transduction"/>
    <property type="evidence" value="ECO:0007669"/>
    <property type="project" value="UniProtKB-ARBA"/>
</dbReference>
<dbReference type="EMBL" id="NISI01000016">
    <property type="protein sequence ID" value="OWR00667.1"/>
    <property type="molecule type" value="Genomic_DNA"/>
</dbReference>
<dbReference type="InterPro" id="IPR052462">
    <property type="entry name" value="SLIRP/GR-RBP-like"/>
</dbReference>
<dbReference type="Proteomes" id="UP000197446">
    <property type="component" value="Unassembled WGS sequence"/>
</dbReference>
<dbReference type="GO" id="GO:0010629">
    <property type="term" value="P:negative regulation of gene expression"/>
    <property type="evidence" value="ECO:0007669"/>
    <property type="project" value="UniProtKB-ARBA"/>
</dbReference>
<proteinExistence type="predicted"/>
<keyword evidence="2" id="KW-0694">RNA-binding</keyword>
<dbReference type="InterPro" id="IPR035979">
    <property type="entry name" value="RBD_domain_sf"/>
</dbReference>
<dbReference type="RefSeq" id="WP_088485894.1">
    <property type="nucleotide sequence ID" value="NZ_NISI01000016.1"/>
</dbReference>
<dbReference type="InterPro" id="IPR000504">
    <property type="entry name" value="RRM_dom"/>
</dbReference>
<dbReference type="GO" id="GO:0005737">
    <property type="term" value="C:cytoplasm"/>
    <property type="evidence" value="ECO:0007669"/>
    <property type="project" value="UniProtKB-ARBA"/>
</dbReference>
<evidence type="ECO:0000313" key="5">
    <source>
        <dbReference type="Proteomes" id="UP000197446"/>
    </source>
</evidence>
<dbReference type="SMART" id="SM00360">
    <property type="entry name" value="RRM"/>
    <property type="match status" value="1"/>
</dbReference>
<dbReference type="AlphaFoldDB" id="A0A254MZ60"/>
<comment type="caution">
    <text evidence="4">The sequence shown here is derived from an EMBL/GenBank/DDBJ whole genome shotgun (WGS) entry which is preliminary data.</text>
</comment>
<feature type="domain" description="RRM" evidence="3">
    <location>
        <begin position="3"/>
        <end position="81"/>
    </location>
</feature>
<accession>A0A254MZ60</accession>
<dbReference type="Pfam" id="PF00076">
    <property type="entry name" value="RRM_1"/>
    <property type="match status" value="1"/>
</dbReference>
<reference evidence="4 5" key="1">
    <citation type="journal article" date="2007" name="Int. J. Syst. Evol. Microbiol.">
        <title>Description of Pelomonas aquatica sp. nov. and Pelomonas puraquae sp. nov., isolated from industrial and haemodialysis water.</title>
        <authorList>
            <person name="Gomila M."/>
            <person name="Bowien B."/>
            <person name="Falsen E."/>
            <person name="Moore E.R."/>
            <person name="Lalucat J."/>
        </authorList>
    </citation>
    <scope>NUCLEOTIDE SEQUENCE [LARGE SCALE GENOMIC DNA]</scope>
    <source>
        <strain evidence="4 5">CCUG 52769</strain>
    </source>
</reference>
<dbReference type="SUPFAM" id="SSF54928">
    <property type="entry name" value="RNA-binding domain, RBD"/>
    <property type="match status" value="1"/>
</dbReference>
<protein>
    <submittedName>
        <fullName evidence="4">RNA-binding protein</fullName>
    </submittedName>
</protein>
<organism evidence="4 5">
    <name type="scientific">Roseateles puraquae</name>
    <dbReference type="NCBI Taxonomy" id="431059"/>
    <lineage>
        <taxon>Bacteria</taxon>
        <taxon>Pseudomonadati</taxon>
        <taxon>Pseudomonadota</taxon>
        <taxon>Betaproteobacteria</taxon>
        <taxon>Burkholderiales</taxon>
        <taxon>Sphaerotilaceae</taxon>
        <taxon>Roseateles</taxon>
    </lineage>
</organism>
<dbReference type="GO" id="GO:0003729">
    <property type="term" value="F:mRNA binding"/>
    <property type="evidence" value="ECO:0007669"/>
    <property type="project" value="UniProtKB-ARBA"/>
</dbReference>
<keyword evidence="1" id="KW-0677">Repeat</keyword>
<name>A0A254MZ60_9BURK</name>
<dbReference type="OrthoDB" id="9798855at2"/>
<dbReference type="FunFam" id="3.30.70.330:FF:000383">
    <property type="entry name" value="Sex lethal, isoform D"/>
    <property type="match status" value="1"/>
</dbReference>
<gene>
    <name evidence="4" type="ORF">CDO81_24550</name>
</gene>